<reference evidence="9 10" key="1">
    <citation type="submission" date="2023-07" db="EMBL/GenBank/DDBJ databases">
        <title>Genomic Encyclopedia of Type Strains, Phase IV (KMG-IV): sequencing the most valuable type-strain genomes for metagenomic binning, comparative biology and taxonomic classification.</title>
        <authorList>
            <person name="Goeker M."/>
        </authorList>
    </citation>
    <scope>NUCLEOTIDE SEQUENCE [LARGE SCALE GENOMIC DNA]</scope>
    <source>
        <strain evidence="9 10">DSM 18695</strain>
    </source>
</reference>
<dbReference type="SUPFAM" id="SSF55781">
    <property type="entry name" value="GAF domain-like"/>
    <property type="match status" value="1"/>
</dbReference>
<gene>
    <name evidence="9" type="ORF">QO010_004653</name>
</gene>
<dbReference type="InterPro" id="IPR005467">
    <property type="entry name" value="His_kinase_dom"/>
</dbReference>
<keyword evidence="3 5" id="KW-0597">Phosphoprotein</keyword>
<dbReference type="InterPro" id="IPR003594">
    <property type="entry name" value="HATPase_dom"/>
</dbReference>
<feature type="domain" description="PAC" evidence="8">
    <location>
        <begin position="244"/>
        <end position="296"/>
    </location>
</feature>
<evidence type="ECO:0000313" key="10">
    <source>
        <dbReference type="Proteomes" id="UP001228905"/>
    </source>
</evidence>
<evidence type="ECO:0000259" key="7">
    <source>
        <dbReference type="PROSITE" id="PS50110"/>
    </source>
</evidence>
<dbReference type="InterPro" id="IPR004358">
    <property type="entry name" value="Sig_transdc_His_kin-like_C"/>
</dbReference>
<dbReference type="CDD" id="cd00130">
    <property type="entry name" value="PAS"/>
    <property type="match status" value="1"/>
</dbReference>
<dbReference type="EMBL" id="JAUSVS010000015">
    <property type="protein sequence ID" value="MDQ0466857.1"/>
    <property type="molecule type" value="Genomic_DNA"/>
</dbReference>
<comment type="catalytic activity">
    <reaction evidence="1">
        <text>ATP + protein L-histidine = ADP + protein N-phospho-L-histidine.</text>
        <dbReference type="EC" id="2.7.13.3"/>
    </reaction>
</comment>
<dbReference type="InterPro" id="IPR011006">
    <property type="entry name" value="CheY-like_superfamily"/>
</dbReference>
<dbReference type="Proteomes" id="UP001228905">
    <property type="component" value="Unassembled WGS sequence"/>
</dbReference>
<keyword evidence="10" id="KW-1185">Reference proteome</keyword>
<comment type="caution">
    <text evidence="9">The sequence shown here is derived from an EMBL/GenBank/DDBJ whole genome shotgun (WGS) entry which is preliminary data.</text>
</comment>
<dbReference type="PANTHER" id="PTHR45339">
    <property type="entry name" value="HYBRID SIGNAL TRANSDUCTION HISTIDINE KINASE J"/>
    <property type="match status" value="1"/>
</dbReference>
<dbReference type="RefSeq" id="WP_307353047.1">
    <property type="nucleotide sequence ID" value="NZ_JAUSVS010000015.1"/>
</dbReference>
<name>A0ABU0IXW7_9CAUL</name>
<keyword evidence="4" id="KW-0902">Two-component regulatory system</keyword>
<organism evidence="9 10">
    <name type="scientific">Caulobacter ginsengisoli</name>
    <dbReference type="NCBI Taxonomy" id="400775"/>
    <lineage>
        <taxon>Bacteria</taxon>
        <taxon>Pseudomonadati</taxon>
        <taxon>Pseudomonadota</taxon>
        <taxon>Alphaproteobacteria</taxon>
        <taxon>Caulobacterales</taxon>
        <taxon>Caulobacteraceae</taxon>
        <taxon>Caulobacter</taxon>
    </lineage>
</organism>
<dbReference type="Gene3D" id="3.30.450.20">
    <property type="entry name" value="PAS domain"/>
    <property type="match status" value="1"/>
</dbReference>
<evidence type="ECO:0000259" key="8">
    <source>
        <dbReference type="PROSITE" id="PS50113"/>
    </source>
</evidence>
<evidence type="ECO:0000256" key="1">
    <source>
        <dbReference type="ARBA" id="ARBA00000085"/>
    </source>
</evidence>
<proteinExistence type="predicted"/>
<dbReference type="Gene3D" id="3.40.50.2300">
    <property type="match status" value="1"/>
</dbReference>
<dbReference type="EC" id="2.7.13.3" evidence="2"/>
<dbReference type="CDD" id="cd16922">
    <property type="entry name" value="HATPase_EvgS-ArcB-TorS-like"/>
    <property type="match status" value="1"/>
</dbReference>
<dbReference type="Gene3D" id="1.10.287.130">
    <property type="match status" value="1"/>
</dbReference>
<dbReference type="InterPro" id="IPR036890">
    <property type="entry name" value="HATPase_C_sf"/>
</dbReference>
<dbReference type="PROSITE" id="PS50109">
    <property type="entry name" value="HIS_KIN"/>
    <property type="match status" value="1"/>
</dbReference>
<dbReference type="Pfam" id="PF08448">
    <property type="entry name" value="PAS_4"/>
    <property type="match status" value="1"/>
</dbReference>
<feature type="domain" description="Histidine kinase" evidence="6">
    <location>
        <begin position="307"/>
        <end position="527"/>
    </location>
</feature>
<dbReference type="InterPro" id="IPR036097">
    <property type="entry name" value="HisK_dim/P_sf"/>
</dbReference>
<dbReference type="SUPFAM" id="SSF55874">
    <property type="entry name" value="ATPase domain of HSP90 chaperone/DNA topoisomerase II/histidine kinase"/>
    <property type="match status" value="1"/>
</dbReference>
<dbReference type="CDD" id="cd00082">
    <property type="entry name" value="HisKA"/>
    <property type="match status" value="1"/>
</dbReference>
<dbReference type="Pfam" id="PF00512">
    <property type="entry name" value="HisKA"/>
    <property type="match status" value="1"/>
</dbReference>
<dbReference type="PANTHER" id="PTHR45339:SF1">
    <property type="entry name" value="HYBRID SIGNAL TRANSDUCTION HISTIDINE KINASE J"/>
    <property type="match status" value="1"/>
</dbReference>
<evidence type="ECO:0000256" key="4">
    <source>
        <dbReference type="ARBA" id="ARBA00023012"/>
    </source>
</evidence>
<accession>A0ABU0IXW7</accession>
<evidence type="ECO:0000259" key="6">
    <source>
        <dbReference type="PROSITE" id="PS50109"/>
    </source>
</evidence>
<dbReference type="InterPro" id="IPR013656">
    <property type="entry name" value="PAS_4"/>
</dbReference>
<dbReference type="InterPro" id="IPR000700">
    <property type="entry name" value="PAS-assoc_C"/>
</dbReference>
<dbReference type="Pfam" id="PF00072">
    <property type="entry name" value="Response_reg"/>
    <property type="match status" value="1"/>
</dbReference>
<dbReference type="SMART" id="SM00387">
    <property type="entry name" value="HATPase_c"/>
    <property type="match status" value="1"/>
</dbReference>
<dbReference type="InterPro" id="IPR035965">
    <property type="entry name" value="PAS-like_dom_sf"/>
</dbReference>
<dbReference type="PROSITE" id="PS50110">
    <property type="entry name" value="RESPONSE_REGULATORY"/>
    <property type="match status" value="1"/>
</dbReference>
<dbReference type="SMART" id="SM00448">
    <property type="entry name" value="REC"/>
    <property type="match status" value="1"/>
</dbReference>
<dbReference type="SUPFAM" id="SSF55785">
    <property type="entry name" value="PYP-like sensor domain (PAS domain)"/>
    <property type="match status" value="1"/>
</dbReference>
<dbReference type="Pfam" id="PF02518">
    <property type="entry name" value="HATPase_c"/>
    <property type="match status" value="1"/>
</dbReference>
<dbReference type="SUPFAM" id="SSF52172">
    <property type="entry name" value="CheY-like"/>
    <property type="match status" value="1"/>
</dbReference>
<protein>
    <recommendedName>
        <fullName evidence="2">histidine kinase</fullName>
        <ecNumber evidence="2">2.7.13.3</ecNumber>
    </recommendedName>
</protein>
<evidence type="ECO:0000256" key="3">
    <source>
        <dbReference type="ARBA" id="ARBA00022553"/>
    </source>
</evidence>
<dbReference type="SMART" id="SM00388">
    <property type="entry name" value="HisKA"/>
    <property type="match status" value="1"/>
</dbReference>
<feature type="domain" description="Response regulatory" evidence="7">
    <location>
        <begin position="550"/>
        <end position="669"/>
    </location>
</feature>
<dbReference type="SMART" id="SM00091">
    <property type="entry name" value="PAS"/>
    <property type="match status" value="1"/>
</dbReference>
<dbReference type="Gene3D" id="3.30.450.40">
    <property type="match status" value="1"/>
</dbReference>
<evidence type="ECO:0000256" key="2">
    <source>
        <dbReference type="ARBA" id="ARBA00012438"/>
    </source>
</evidence>
<dbReference type="PRINTS" id="PR00344">
    <property type="entry name" value="BCTRLSENSOR"/>
</dbReference>
<dbReference type="InterPro" id="IPR001789">
    <property type="entry name" value="Sig_transdc_resp-reg_receiver"/>
</dbReference>
<dbReference type="Gene3D" id="3.30.565.10">
    <property type="entry name" value="Histidine kinase-like ATPase, C-terminal domain"/>
    <property type="match status" value="1"/>
</dbReference>
<sequence>MTTARPKDDPHADGRADTAGLDFEQFRRGFARIADIARDLAQVPVADVSFVGPRRIWSTDDPHPIDRACTLAGHVVLGDEPVWIADARLDPEFSAHAKVVGPESLRFMAGAPIVLASGWRVGAVCIADTQPRQRDSRLLLRLKDLADLAADECERRLALNALVRTEAEARGVGLRMTAIVDAAPVAVLMTDRQLRIIRVSARWSQETGLSPAMVLGRKIYDCFPGVREDYAAAYEAALKGKGRRSERARLKAADGSTRWLRAETCPWREADGTVGGVLVMTYDVTEMVEALRVAESAGRAKSQFLANMSHEIRTPLNGVMGLAGVLAGTELAPSQRELLDLIQESAGNLESLLSDLLDMAAVDCGEARIVEEPFDIAAIIRAAAEEAAPRAREKHLTFETEIVLPPGTRLRGDAARIRQVLAALLSNAVKFTETGGVLVRLTAKPSGASMALKLAVRDTGCGFDAETAQRLFRRFEQADGSLTRRHGGAGLGLSLARALAEAMGGGLTAEGVPGRGATFTLSLTLPRLEPAVASEIVAPPLAEASDGTLKVLLAEDHPVNRKVVAMILDAAGVELTQVENGAEAVEAEGTGGYDLVLMDMQMPVMDGLTAIRAIRRRERDQGRRATPILTLTANALPEHAEASRQAGADGHLTKPITPDRLIDAMQRVLDGAAAV</sequence>
<feature type="modified residue" description="4-aspartylphosphate" evidence="5">
    <location>
        <position position="599"/>
    </location>
</feature>
<evidence type="ECO:0000256" key="5">
    <source>
        <dbReference type="PROSITE-ProRule" id="PRU00169"/>
    </source>
</evidence>
<dbReference type="CDD" id="cd17546">
    <property type="entry name" value="REC_hyHK_CKI1_RcsC-like"/>
    <property type="match status" value="1"/>
</dbReference>
<dbReference type="InterPro" id="IPR003661">
    <property type="entry name" value="HisK_dim/P_dom"/>
</dbReference>
<dbReference type="SUPFAM" id="SSF47384">
    <property type="entry name" value="Homodimeric domain of signal transducing histidine kinase"/>
    <property type="match status" value="1"/>
</dbReference>
<dbReference type="InterPro" id="IPR000014">
    <property type="entry name" value="PAS"/>
</dbReference>
<dbReference type="InterPro" id="IPR029016">
    <property type="entry name" value="GAF-like_dom_sf"/>
</dbReference>
<evidence type="ECO:0000313" key="9">
    <source>
        <dbReference type="EMBL" id="MDQ0466857.1"/>
    </source>
</evidence>
<dbReference type="NCBIfam" id="TIGR00229">
    <property type="entry name" value="sensory_box"/>
    <property type="match status" value="1"/>
</dbReference>
<dbReference type="PROSITE" id="PS50113">
    <property type="entry name" value="PAC"/>
    <property type="match status" value="1"/>
</dbReference>